<keyword evidence="1" id="KW-0560">Oxidoreductase</keyword>
<dbReference type="OrthoDB" id="7818064at2"/>
<reference evidence="3 4" key="1">
    <citation type="journal article" date="2015" name="Antonie Van Leeuwenhoek">
        <title>Pseudooceanicola atlanticus gen. nov. sp. nov., isolated from surface seawater of the Atlantic Ocean and reclassification of Oceanicola batsensis, Oceanicola marinus, Oceanicola nitratireducens, Oceanicola nanhaiensis, Oceanicola antarcticus and Oceanicola flagellatus, as Pseudooceanicola batsensis comb. nov., Pseudooceanicola marinus comb. nov., Pseudooceanicola nitratireducens comb. nov., Pseudooceanicola nanhaiensis comb. nov., Pseudooceanicola antarcticus comb. nov., and Pseudooceanicola flagellatus comb. nov.</title>
        <authorList>
            <person name="Lai Q."/>
            <person name="Li G."/>
            <person name="Liu X."/>
            <person name="Du Y."/>
            <person name="Sun F."/>
            <person name="Shao Z."/>
        </authorList>
    </citation>
    <scope>NUCLEOTIDE SEQUENCE [LARGE SCALE GENOMIC DNA]</scope>
    <source>
        <strain evidence="3 4">22II-s11g</strain>
    </source>
</reference>
<gene>
    <name evidence="3" type="ORF">ATO9_07535</name>
</gene>
<dbReference type="Gene3D" id="3.50.50.60">
    <property type="entry name" value="FAD/NAD(P)-binding domain"/>
    <property type="match status" value="2"/>
</dbReference>
<dbReference type="AlphaFoldDB" id="A0A0A0EIF3"/>
<sequence length="351" mass="36616">MTRIDVTIRGAGIFGLSCAWACLKRGARVRVIDPFGPGAGSSGGVVGALAPHVPENWNDKKAFQLDSLLMAGDWWAEIETTSGLSAGYGRLGRVQPLADERAVDLARVREQTATELWGSHATWRVVEGAGDFAPVSPTGLYVHDTLTARMHPRKACLALVGALRMGGVEVVAHGDEVGPVIHATGIAGLEEMSATTTRQIGTGVKGQAALLAHDAGPVPQVFAGGVHVVPHADGTVAIGSTSERDYDDPASTDAALDNVIAAARAAVPALEGAEVIERWAGVRPRARSRAPMLGAWPGRPGHFIANGGFKIGFGMAPKVAEVMADLVLEGRVTIPEGFRAASLWPDDVKKA</sequence>
<dbReference type="RefSeq" id="WP_043747253.1">
    <property type="nucleotide sequence ID" value="NZ_AQQX01000002.1"/>
</dbReference>
<proteinExistence type="predicted"/>
<accession>A0A0A0EIF3</accession>
<comment type="caution">
    <text evidence="3">The sequence shown here is derived from an EMBL/GenBank/DDBJ whole genome shotgun (WGS) entry which is preliminary data.</text>
</comment>
<evidence type="ECO:0000313" key="3">
    <source>
        <dbReference type="EMBL" id="KGM49853.1"/>
    </source>
</evidence>
<feature type="domain" description="FAD dependent oxidoreductase" evidence="2">
    <location>
        <begin position="5"/>
        <end position="326"/>
    </location>
</feature>
<dbReference type="SUPFAM" id="SSF51971">
    <property type="entry name" value="Nucleotide-binding domain"/>
    <property type="match status" value="1"/>
</dbReference>
<dbReference type="EMBL" id="AQQX01000002">
    <property type="protein sequence ID" value="KGM49853.1"/>
    <property type="molecule type" value="Genomic_DNA"/>
</dbReference>
<dbReference type="Proteomes" id="UP000030004">
    <property type="component" value="Unassembled WGS sequence"/>
</dbReference>
<evidence type="ECO:0000313" key="4">
    <source>
        <dbReference type="Proteomes" id="UP000030004"/>
    </source>
</evidence>
<dbReference type="PANTHER" id="PTHR13847:SF289">
    <property type="entry name" value="GLYCINE OXIDASE"/>
    <property type="match status" value="1"/>
</dbReference>
<dbReference type="GO" id="GO:0016491">
    <property type="term" value="F:oxidoreductase activity"/>
    <property type="evidence" value="ECO:0007669"/>
    <property type="project" value="UniProtKB-KW"/>
</dbReference>
<evidence type="ECO:0000256" key="1">
    <source>
        <dbReference type="ARBA" id="ARBA00023002"/>
    </source>
</evidence>
<evidence type="ECO:0000259" key="2">
    <source>
        <dbReference type="Pfam" id="PF01266"/>
    </source>
</evidence>
<dbReference type="InterPro" id="IPR006076">
    <property type="entry name" value="FAD-dep_OxRdtase"/>
</dbReference>
<organism evidence="3 4">
    <name type="scientific">Pseudooceanicola atlanticus</name>
    <dbReference type="NCBI Taxonomy" id="1461694"/>
    <lineage>
        <taxon>Bacteria</taxon>
        <taxon>Pseudomonadati</taxon>
        <taxon>Pseudomonadota</taxon>
        <taxon>Alphaproteobacteria</taxon>
        <taxon>Rhodobacterales</taxon>
        <taxon>Paracoccaceae</taxon>
        <taxon>Pseudooceanicola</taxon>
    </lineage>
</organism>
<dbReference type="GO" id="GO:0005737">
    <property type="term" value="C:cytoplasm"/>
    <property type="evidence" value="ECO:0007669"/>
    <property type="project" value="TreeGrafter"/>
</dbReference>
<keyword evidence="4" id="KW-1185">Reference proteome</keyword>
<dbReference type="InterPro" id="IPR036188">
    <property type="entry name" value="FAD/NAD-bd_sf"/>
</dbReference>
<name>A0A0A0EIF3_9RHOB</name>
<dbReference type="PANTHER" id="PTHR13847">
    <property type="entry name" value="SARCOSINE DEHYDROGENASE-RELATED"/>
    <property type="match status" value="1"/>
</dbReference>
<dbReference type="eggNOG" id="COG0665">
    <property type="taxonomic scope" value="Bacteria"/>
</dbReference>
<dbReference type="Gene3D" id="3.30.9.10">
    <property type="entry name" value="D-Amino Acid Oxidase, subunit A, domain 2"/>
    <property type="match status" value="2"/>
</dbReference>
<dbReference type="Pfam" id="PF01266">
    <property type="entry name" value="DAO"/>
    <property type="match status" value="1"/>
</dbReference>
<dbReference type="STRING" id="1461694.ATO9_07535"/>
<protein>
    <submittedName>
        <fullName evidence="3">Oxidoreductase</fullName>
    </submittedName>
</protein>